<accession>A0A1F6ERT7</accession>
<reference evidence="2 3" key="1">
    <citation type="journal article" date="2016" name="Nat. Commun.">
        <title>Thousands of microbial genomes shed light on interconnected biogeochemical processes in an aquifer system.</title>
        <authorList>
            <person name="Anantharaman K."/>
            <person name="Brown C.T."/>
            <person name="Hug L.A."/>
            <person name="Sharon I."/>
            <person name="Castelle C.J."/>
            <person name="Probst A.J."/>
            <person name="Thomas B.C."/>
            <person name="Singh A."/>
            <person name="Wilkins M.J."/>
            <person name="Karaoz U."/>
            <person name="Brodie E.L."/>
            <person name="Williams K.H."/>
            <person name="Hubbard S.S."/>
            <person name="Banfield J.F."/>
        </authorList>
    </citation>
    <scope>NUCLEOTIDE SEQUENCE [LARGE SCALE GENOMIC DNA]</scope>
</reference>
<evidence type="ECO:0000256" key="1">
    <source>
        <dbReference type="SAM" id="MobiDB-lite"/>
    </source>
</evidence>
<feature type="compositionally biased region" description="Basic residues" evidence="1">
    <location>
        <begin position="7"/>
        <end position="18"/>
    </location>
</feature>
<name>A0A1F6ERT7_9BACT</name>
<sequence>MSEYPPGHKKGKKAKEHKGHGGMDELKELLGHSRSAVESAPPEAVSAPETAPNDTVSVATEAQPETSVQERSDFNAAKQVRIAERIYRDLGQEVRDMRVKPEDMPASAWKSFNAAFESIKRLAEAYETETDGARKNALAASIQKLQMTLSGKGRKEVLTAARSMRTPKEKAKKEGEKEEGEKKEDAVPNERQQNKILMLVLTEGGDVDILAGPDAVISSENHAKAIELLANPKERERVIKSIKKLSSIKKILEYTAQLGLLLSKQSEQPVEVEAAVEPSPEVRPLSLDLSGPEETPLDIDLSEGREGTPKEWHKRLREAVGKVVESTKEKVAWWKSSEEHLIRRKEELDAEAEKIGGLEGLFRSMGEKYNKLNWKTKLGVGAGLGLGAVLTGGTLAMVIPLLGITAQRAAGLSTMYLKFEKDVHQEKWGKEKAFLKAGVYTVLMGIAIKEAIEYASETELAHAAQAKVENWLGSMLGHETPPAVTQTPEATQVLEAESALTPEVAATFEAPTVGASVRGYEGMLQDLMKQLPDTKPENIPDGSDLAKLYEAKAGGDPREIGNAIHRIAMEHKFFAEGASARIDVGAQMTVDPQSGSILFNGEVQAPAGVRMIPDYQPQASGVRPTVESPAQGLGEETRLEETQAPAPIQSEFPAEQLTPAPEVSVPVEIMSPGVETPATPLPTENIPAQEPIPTVDLTQDQMAQSEVSGAVTQETQTFFTRIDNVQINPEAPAIYEAQTPDGGTYLAAYGGSDEARFKFIQDYLTRPENQGKSIRFAHEVPSILGPQIKVDEIGAGTEAGQTSWFLDFLKKPLPPPSPDTFLKQLSK</sequence>
<proteinExistence type="predicted"/>
<protein>
    <submittedName>
        <fullName evidence="2">Uncharacterized protein</fullName>
    </submittedName>
</protein>
<dbReference type="AlphaFoldDB" id="A0A1F6ERT7"/>
<feature type="region of interest" description="Disordered" evidence="1">
    <location>
        <begin position="1"/>
        <end position="73"/>
    </location>
</feature>
<dbReference type="STRING" id="1798516.A2950_01580"/>
<feature type="region of interest" description="Disordered" evidence="1">
    <location>
        <begin position="274"/>
        <end position="310"/>
    </location>
</feature>
<feature type="compositionally biased region" description="Basic and acidic residues" evidence="1">
    <location>
        <begin position="19"/>
        <end position="31"/>
    </location>
</feature>
<evidence type="ECO:0000313" key="3">
    <source>
        <dbReference type="Proteomes" id="UP000176714"/>
    </source>
</evidence>
<gene>
    <name evidence="2" type="ORF">A2950_01580</name>
</gene>
<feature type="region of interest" description="Disordered" evidence="1">
    <location>
        <begin position="157"/>
        <end position="190"/>
    </location>
</feature>
<dbReference type="Proteomes" id="UP000176714">
    <property type="component" value="Unassembled WGS sequence"/>
</dbReference>
<organism evidence="2 3">
    <name type="scientific">Candidatus Kaiserbacteria bacterium RIFCSPLOWO2_01_FULL_55_19</name>
    <dbReference type="NCBI Taxonomy" id="1798516"/>
    <lineage>
        <taxon>Bacteria</taxon>
        <taxon>Candidatus Kaiseribacteriota</taxon>
    </lineage>
</organism>
<feature type="region of interest" description="Disordered" evidence="1">
    <location>
        <begin position="618"/>
        <end position="637"/>
    </location>
</feature>
<comment type="caution">
    <text evidence="2">The sequence shown here is derived from an EMBL/GenBank/DDBJ whole genome shotgun (WGS) entry which is preliminary data.</text>
</comment>
<dbReference type="EMBL" id="MFMD01000032">
    <property type="protein sequence ID" value="OGG76345.1"/>
    <property type="molecule type" value="Genomic_DNA"/>
</dbReference>
<evidence type="ECO:0000313" key="2">
    <source>
        <dbReference type="EMBL" id="OGG76345.1"/>
    </source>
</evidence>
<feature type="compositionally biased region" description="Polar residues" evidence="1">
    <location>
        <begin position="52"/>
        <end position="67"/>
    </location>
</feature>
<feature type="compositionally biased region" description="Basic and acidic residues" evidence="1">
    <location>
        <begin position="166"/>
        <end position="188"/>
    </location>
</feature>